<reference evidence="3 4" key="1">
    <citation type="submission" date="2015-04" db="EMBL/GenBank/DDBJ databases">
        <title>Complete genome sequence of Schizopora paradoxa KUC8140, a cosmopolitan wood degrader in East Asia.</title>
        <authorList>
            <consortium name="DOE Joint Genome Institute"/>
            <person name="Min B."/>
            <person name="Park H."/>
            <person name="Jang Y."/>
            <person name="Kim J.-J."/>
            <person name="Kim K.H."/>
            <person name="Pangilinan J."/>
            <person name="Lipzen A."/>
            <person name="Riley R."/>
            <person name="Grigoriev I.V."/>
            <person name="Spatafora J.W."/>
            <person name="Choi I.-G."/>
        </authorList>
    </citation>
    <scope>NUCLEOTIDE SEQUENCE [LARGE SCALE GENOMIC DNA]</scope>
    <source>
        <strain evidence="3 4">KUC8140</strain>
    </source>
</reference>
<proteinExistence type="predicted"/>
<dbReference type="GO" id="GO:0001163">
    <property type="term" value="F:RNA polymerase I transcription regulatory region sequence-specific DNA binding"/>
    <property type="evidence" value="ECO:0007669"/>
    <property type="project" value="TreeGrafter"/>
</dbReference>
<feature type="region of interest" description="Disordered" evidence="1">
    <location>
        <begin position="1"/>
        <end position="24"/>
    </location>
</feature>
<evidence type="ECO:0000313" key="4">
    <source>
        <dbReference type="Proteomes" id="UP000053477"/>
    </source>
</evidence>
<feature type="domain" description="RRN6 K-rich C-terminal" evidence="2">
    <location>
        <begin position="794"/>
        <end position="935"/>
    </location>
</feature>
<organism evidence="3 4">
    <name type="scientific">Schizopora paradoxa</name>
    <dbReference type="NCBI Taxonomy" id="27342"/>
    <lineage>
        <taxon>Eukaryota</taxon>
        <taxon>Fungi</taxon>
        <taxon>Dikarya</taxon>
        <taxon>Basidiomycota</taxon>
        <taxon>Agaricomycotina</taxon>
        <taxon>Agaricomycetes</taxon>
        <taxon>Hymenochaetales</taxon>
        <taxon>Schizoporaceae</taxon>
        <taxon>Schizopora</taxon>
    </lineage>
</organism>
<dbReference type="PANTHER" id="PTHR28221:SF2">
    <property type="entry name" value="RNA POLYMERASE I-SPECIFIC TRANSCRIPTION INITIATION FACTOR RRN6"/>
    <property type="match status" value="1"/>
</dbReference>
<feature type="compositionally biased region" description="Basic and acidic residues" evidence="1">
    <location>
        <begin position="678"/>
        <end position="691"/>
    </location>
</feature>
<name>A0A0H2RJ40_9AGAM</name>
<gene>
    <name evidence="3" type="ORF">SCHPADRAFT_941714</name>
</gene>
<keyword evidence="4" id="KW-1185">Reference proteome</keyword>
<dbReference type="InterPro" id="IPR048536">
    <property type="entry name" value="Rrn6_K-rich"/>
</dbReference>
<dbReference type="STRING" id="27342.A0A0H2RJ40"/>
<evidence type="ECO:0000256" key="1">
    <source>
        <dbReference type="SAM" id="MobiDB-lite"/>
    </source>
</evidence>
<dbReference type="GO" id="GO:0001179">
    <property type="term" value="F:RNA polymerase I general transcription initiation factor binding"/>
    <property type="evidence" value="ECO:0007669"/>
    <property type="project" value="TreeGrafter"/>
</dbReference>
<dbReference type="GO" id="GO:0070860">
    <property type="term" value="C:RNA polymerase I core factor complex"/>
    <property type="evidence" value="ECO:0007669"/>
    <property type="project" value="TreeGrafter"/>
</dbReference>
<feature type="compositionally biased region" description="Polar residues" evidence="1">
    <location>
        <begin position="889"/>
        <end position="910"/>
    </location>
</feature>
<dbReference type="GO" id="GO:0042790">
    <property type="term" value="P:nucleolar large rRNA transcription by RNA polymerase I"/>
    <property type="evidence" value="ECO:0007669"/>
    <property type="project" value="TreeGrafter"/>
</dbReference>
<evidence type="ECO:0000313" key="3">
    <source>
        <dbReference type="EMBL" id="KLO11894.1"/>
    </source>
</evidence>
<dbReference type="InParanoid" id="A0A0H2RJ40"/>
<dbReference type="Proteomes" id="UP000053477">
    <property type="component" value="Unassembled WGS sequence"/>
</dbReference>
<dbReference type="Pfam" id="PF20639">
    <property type="entry name" value="Rrn6_K-rich"/>
    <property type="match status" value="1"/>
</dbReference>
<protein>
    <recommendedName>
        <fullName evidence="2">RRN6 K-rich C-terminal domain-containing protein</fullName>
    </recommendedName>
</protein>
<accession>A0A0H2RJ40</accession>
<dbReference type="EMBL" id="KQ085990">
    <property type="protein sequence ID" value="KLO11894.1"/>
    <property type="molecule type" value="Genomic_DNA"/>
</dbReference>
<dbReference type="OrthoDB" id="2382881at2759"/>
<sequence length="935" mass="103916">MDFWPGQFASPQANAKKGRKRKAPPKYERVVANYPVLDYGSLASAVELKRPNGYEWVFPTESNKGRLRAVTEPRKFFPSTRPHNIEIPRATLKQRAEQGANFLRTYQPDVDIPFDLIKNELRESDILTDAVQTFDPFCGNTLTSVYCNEAYRKRNILVAFPTGPGGSDLNISPIYFRTDNLQFAPRHSPAWSFETPIQHITSTSPGSRPGSTRKTDNFLAVRTYGGTSIFDLQGQVTHGLAQAPPRPTELSVILPTDVGGGSLMDLSFTSSVPEMFLIDSRGNLYKYTLRNERKFSNHLLAGDSEKSDDTFWRVRARDSSFEGVFCSSKSIRLFDTRSGIATSELYSVAAESSHVVTSVEATGVEHLLCASTTTEVLWLDDRFPKRPLLGSKHHRNFDRTLSVQSVVADQAIISLLSSRHNGYVSAFGVTTPEEGPLQCCINSSALPFTGSSGTNTFSRTIVRHLNEDSFSLLELNEQGSIHHMELVYETDGAESFESRRSQLTLHWSDEVKKLDKQSEGLRPDYGRLGGRELVEVDLSGLYEKLVNADEEANRQDAEGNAESLYDLLDRIPSFWRNSEMEPTTSTTLFDVVFNSNEDPIPQARADFLTGTPLNSTRGYRALRQGRLSLSSDKMKKLRGEAGWHFDLASTLRNLDSAVFREDENSSDSDALTPYTVSRRNEIPEADQRESESGQQLALDLALSTDVMRSASFKSTHPNKSDESLEIADTLSIATGKLSLNNRTDEPPHVAFGSCRPSERDTKAYYKETHVYGDEDNEMEDIEKPVEMPLGVRLLLNEWVVGSDPKDYAYVDPYGLKERHEEGPQDNFIVMTQASMAQTQSQAPPTIIATKKLASTQPKQPPAILPASQPLAKAQVLPRQLQTQASYSQVFGTQPDSQGQDSQYAMASTQILPGPFGGRPAAGPKKKPPKKRIGGF</sequence>
<feature type="region of interest" description="Disordered" evidence="1">
    <location>
        <begin position="889"/>
        <end position="935"/>
    </location>
</feature>
<feature type="region of interest" description="Disordered" evidence="1">
    <location>
        <begin position="660"/>
        <end position="696"/>
    </location>
</feature>
<dbReference type="PANTHER" id="PTHR28221">
    <property type="entry name" value="RNA POLYMERASE I-SPECIFIC TRANSCRIPTION INITIATION FACTOR RRN6"/>
    <property type="match status" value="1"/>
</dbReference>
<dbReference type="InterPro" id="IPR019350">
    <property type="entry name" value="RNA_pol_I-sp_TIF_RRN6-like"/>
</dbReference>
<evidence type="ECO:0000259" key="2">
    <source>
        <dbReference type="Pfam" id="PF20639"/>
    </source>
</evidence>
<feature type="compositionally biased region" description="Basic residues" evidence="1">
    <location>
        <begin position="923"/>
        <end position="935"/>
    </location>
</feature>
<dbReference type="AlphaFoldDB" id="A0A0H2RJ40"/>